<dbReference type="Proteomes" id="UP000234681">
    <property type="component" value="Unassembled WGS sequence"/>
</dbReference>
<feature type="non-terminal residue" evidence="1">
    <location>
        <position position="23"/>
    </location>
</feature>
<protein>
    <submittedName>
        <fullName evidence="1">RCG27478</fullName>
    </submittedName>
</protein>
<sequence length="23" mass="2727">MSLIFRISHIYHCILIELNLPSN</sequence>
<organism evidence="1 2">
    <name type="scientific">Rattus norvegicus</name>
    <name type="common">Rat</name>
    <dbReference type="NCBI Taxonomy" id="10116"/>
    <lineage>
        <taxon>Eukaryota</taxon>
        <taxon>Metazoa</taxon>
        <taxon>Chordata</taxon>
        <taxon>Craniata</taxon>
        <taxon>Vertebrata</taxon>
        <taxon>Euteleostomi</taxon>
        <taxon>Mammalia</taxon>
        <taxon>Eutheria</taxon>
        <taxon>Euarchontoglires</taxon>
        <taxon>Glires</taxon>
        <taxon>Rodentia</taxon>
        <taxon>Myomorpha</taxon>
        <taxon>Muroidea</taxon>
        <taxon>Muridae</taxon>
        <taxon>Murinae</taxon>
        <taxon>Rattus</taxon>
    </lineage>
</organism>
<gene>
    <name evidence="1" type="ORF">rCG_27478</name>
</gene>
<dbReference type="EMBL" id="CH474188">
    <property type="protein sequence ID" value="EDL83691.1"/>
    <property type="molecule type" value="Genomic_DNA"/>
</dbReference>
<dbReference type="AlphaFoldDB" id="A6KUM0"/>
<proteinExistence type="predicted"/>
<accession>A6KUM0</accession>
<name>A6KUM0_RAT</name>
<evidence type="ECO:0000313" key="2">
    <source>
        <dbReference type="Proteomes" id="UP000234681"/>
    </source>
</evidence>
<evidence type="ECO:0000313" key="1">
    <source>
        <dbReference type="EMBL" id="EDL83691.1"/>
    </source>
</evidence>
<reference evidence="2" key="1">
    <citation type="submission" date="2005-06" db="EMBL/GenBank/DDBJ databases">
        <authorList>
            <person name="Mural R.J."/>
            <person name="Li P.W."/>
            <person name="Adams M.D."/>
            <person name="Amanatides P.G."/>
            <person name="Baden-Tillson H."/>
            <person name="Barnstead M."/>
            <person name="Chin S.H."/>
            <person name="Dew I."/>
            <person name="Evans C.A."/>
            <person name="Ferriera S."/>
            <person name="Flanigan M."/>
            <person name="Fosler C."/>
            <person name="Glodek A."/>
            <person name="Gu Z."/>
            <person name="Holt R.A."/>
            <person name="Jennings D."/>
            <person name="Kraft C.L."/>
            <person name="Lu F."/>
            <person name="Nguyen T."/>
            <person name="Nusskern D.R."/>
            <person name="Pfannkoch C.M."/>
            <person name="Sitter C."/>
            <person name="Sutton G.G."/>
            <person name="Venter J.C."/>
            <person name="Wang Z."/>
            <person name="Woodage T."/>
            <person name="Zheng X.H."/>
            <person name="Zhong F."/>
        </authorList>
    </citation>
    <scope>NUCLEOTIDE SEQUENCE [LARGE SCALE GENOMIC DNA]</scope>
    <source>
        <strain>BN</strain>
        <strain evidence="2">Sprague-Dawley</strain>
    </source>
</reference>